<dbReference type="AlphaFoldDB" id="A0A485KX20"/>
<sequence>MGVTSSTSSLAIQPMTLLPSPIASPRKVATFASSSPPVADPYAAYLRPADAAAISLNPCHQLSFTLVSHGTAPMAVLTVTNTTAFHAVFHISALQSPSRYVMELPQGVLGPGRSAAIAIRLAPTACAQLQHQTTLSPDEFVVETVVLQAAPAAALVAELTQLDLWPHVPTRYRHTGARVAAHFTTWTPSAHDL</sequence>
<evidence type="ECO:0000259" key="1">
    <source>
        <dbReference type="PROSITE" id="PS50202"/>
    </source>
</evidence>
<reference evidence="2" key="2">
    <citation type="submission" date="2019-06" db="EMBL/GenBank/DDBJ databases">
        <title>Genomics analysis of Aphanomyces spp. identifies a new class of oomycete effector associated with host adaptation.</title>
        <authorList>
            <person name="Gaulin E."/>
        </authorList>
    </citation>
    <scope>NUCLEOTIDE SEQUENCE</scope>
    <source>
        <strain evidence="2">CBS 578.67</strain>
    </source>
</reference>
<dbReference type="Gene3D" id="2.60.40.10">
    <property type="entry name" value="Immunoglobulins"/>
    <property type="match status" value="1"/>
</dbReference>
<evidence type="ECO:0000313" key="4">
    <source>
        <dbReference type="Proteomes" id="UP000332933"/>
    </source>
</evidence>
<keyword evidence="4" id="KW-1185">Reference proteome</keyword>
<dbReference type="EMBL" id="CAADRA010005438">
    <property type="protein sequence ID" value="VFT89855.1"/>
    <property type="molecule type" value="Genomic_DNA"/>
</dbReference>
<dbReference type="PROSITE" id="PS50202">
    <property type="entry name" value="MSP"/>
    <property type="match status" value="1"/>
</dbReference>
<dbReference type="Proteomes" id="UP000332933">
    <property type="component" value="Unassembled WGS sequence"/>
</dbReference>
<reference evidence="3 4" key="1">
    <citation type="submission" date="2019-03" db="EMBL/GenBank/DDBJ databases">
        <authorList>
            <person name="Gaulin E."/>
            <person name="Dumas B."/>
        </authorList>
    </citation>
    <scope>NUCLEOTIDE SEQUENCE [LARGE SCALE GENOMIC DNA]</scope>
    <source>
        <strain evidence="3">CBS 568.67</strain>
    </source>
</reference>
<protein>
    <submittedName>
        <fullName evidence="3">Aste57867_13010 protein</fullName>
    </submittedName>
</protein>
<organism evidence="3 4">
    <name type="scientific">Aphanomyces stellatus</name>
    <dbReference type="NCBI Taxonomy" id="120398"/>
    <lineage>
        <taxon>Eukaryota</taxon>
        <taxon>Sar</taxon>
        <taxon>Stramenopiles</taxon>
        <taxon>Oomycota</taxon>
        <taxon>Saprolegniomycetes</taxon>
        <taxon>Saprolegniales</taxon>
        <taxon>Verrucalvaceae</taxon>
        <taxon>Aphanomyces</taxon>
    </lineage>
</organism>
<feature type="domain" description="MSP" evidence="1">
    <location>
        <begin position="53"/>
        <end position="193"/>
    </location>
</feature>
<dbReference type="OrthoDB" id="10366528at2759"/>
<evidence type="ECO:0000313" key="2">
    <source>
        <dbReference type="EMBL" id="KAF0696217.1"/>
    </source>
</evidence>
<dbReference type="InterPro" id="IPR000535">
    <property type="entry name" value="MSP_dom"/>
</dbReference>
<dbReference type="InterPro" id="IPR013783">
    <property type="entry name" value="Ig-like_fold"/>
</dbReference>
<dbReference type="InterPro" id="IPR008962">
    <property type="entry name" value="PapD-like_sf"/>
</dbReference>
<dbReference type="EMBL" id="VJMH01005417">
    <property type="protein sequence ID" value="KAF0696217.1"/>
    <property type="molecule type" value="Genomic_DNA"/>
</dbReference>
<evidence type="ECO:0000313" key="3">
    <source>
        <dbReference type="EMBL" id="VFT89855.1"/>
    </source>
</evidence>
<dbReference type="Pfam" id="PF00635">
    <property type="entry name" value="Motile_Sperm"/>
    <property type="match status" value="1"/>
</dbReference>
<dbReference type="SUPFAM" id="SSF49354">
    <property type="entry name" value="PapD-like"/>
    <property type="match status" value="1"/>
</dbReference>
<gene>
    <name evidence="3" type="primary">Aste57867_13010</name>
    <name evidence="2" type="ORF">As57867_012962</name>
    <name evidence="3" type="ORF">ASTE57867_13010</name>
</gene>
<accession>A0A485KX20</accession>
<proteinExistence type="predicted"/>
<name>A0A485KX20_9STRA</name>